<protein>
    <submittedName>
        <fullName evidence="1">Uncharacterized protein</fullName>
    </submittedName>
</protein>
<name>A0ACC0NFD1_RHOML</name>
<reference evidence="1" key="1">
    <citation type="submission" date="2022-02" db="EMBL/GenBank/DDBJ databases">
        <title>Plant Genome Project.</title>
        <authorList>
            <person name="Zhang R.-G."/>
        </authorList>
    </citation>
    <scope>NUCLEOTIDE SEQUENCE</scope>
    <source>
        <strain evidence="1">AT1</strain>
    </source>
</reference>
<accession>A0ACC0NFD1</accession>
<comment type="caution">
    <text evidence="1">The sequence shown here is derived from an EMBL/GenBank/DDBJ whole genome shotgun (WGS) entry which is preliminary data.</text>
</comment>
<evidence type="ECO:0000313" key="2">
    <source>
        <dbReference type="Proteomes" id="UP001062846"/>
    </source>
</evidence>
<sequence>MEEEPRATEEIGAVGHSVEPLDPSTAVGGSVVTGKSSGDGGSSGAGSGDIDPNRSPPRNPERGKGAIVEGEQTTEIPYREEDVLLRPATTAAISSSHRQITKYDVTEHLTDEALAKLLEDNPAIRELVLKAKEDQARAIEASEATERAKREKVKRERCGGGGKGQKRGPVATSDSCGRGRRSKVHLSCLPALKDLRVASCSNWGGATLGATYGFLGYSIRTEQSTASYWRVWENKCPDLKTLPRALIWSKEYIGEKNGRGDLNAFRLYLDDLRASQIEWNPWSTEGPEPKYLARSRAITASRVLPESVFGWQWYLGIE</sequence>
<organism evidence="1 2">
    <name type="scientific">Rhododendron molle</name>
    <name type="common">Chinese azalea</name>
    <name type="synonym">Azalea mollis</name>
    <dbReference type="NCBI Taxonomy" id="49168"/>
    <lineage>
        <taxon>Eukaryota</taxon>
        <taxon>Viridiplantae</taxon>
        <taxon>Streptophyta</taxon>
        <taxon>Embryophyta</taxon>
        <taxon>Tracheophyta</taxon>
        <taxon>Spermatophyta</taxon>
        <taxon>Magnoliopsida</taxon>
        <taxon>eudicotyledons</taxon>
        <taxon>Gunneridae</taxon>
        <taxon>Pentapetalae</taxon>
        <taxon>asterids</taxon>
        <taxon>Ericales</taxon>
        <taxon>Ericaceae</taxon>
        <taxon>Ericoideae</taxon>
        <taxon>Rhodoreae</taxon>
        <taxon>Rhododendron</taxon>
    </lineage>
</organism>
<evidence type="ECO:0000313" key="1">
    <source>
        <dbReference type="EMBL" id="KAI8551447.1"/>
    </source>
</evidence>
<proteinExistence type="predicted"/>
<keyword evidence="2" id="KW-1185">Reference proteome</keyword>
<dbReference type="EMBL" id="CM046393">
    <property type="protein sequence ID" value="KAI8551447.1"/>
    <property type="molecule type" value="Genomic_DNA"/>
</dbReference>
<gene>
    <name evidence="1" type="ORF">RHMOL_Rhmol06G0186500</name>
</gene>
<dbReference type="Proteomes" id="UP001062846">
    <property type="component" value="Chromosome 6"/>
</dbReference>